<dbReference type="Proteomes" id="UP000182045">
    <property type="component" value="Unassembled WGS sequence"/>
</dbReference>
<keyword evidence="6" id="KW-1185">Reference proteome</keyword>
<dbReference type="InterPro" id="IPR053146">
    <property type="entry name" value="QDO-like"/>
</dbReference>
<dbReference type="PANTHER" id="PTHR36440">
    <property type="entry name" value="PUTATIVE (AFU_ORTHOLOGUE AFUA_8G07350)-RELATED"/>
    <property type="match status" value="1"/>
</dbReference>
<keyword evidence="1" id="KW-0732">Signal</keyword>
<dbReference type="InterPro" id="IPR006311">
    <property type="entry name" value="TAT_signal"/>
</dbReference>
<dbReference type="InterPro" id="IPR014710">
    <property type="entry name" value="RmlC-like_jellyroll"/>
</dbReference>
<dbReference type="Proteomes" id="UP000050413">
    <property type="component" value="Unassembled WGS sequence"/>
</dbReference>
<accession>A0A0P7W188</accession>
<evidence type="ECO:0000313" key="5">
    <source>
        <dbReference type="Proteomes" id="UP000050413"/>
    </source>
</evidence>
<evidence type="ECO:0000313" key="6">
    <source>
        <dbReference type="Proteomes" id="UP000182045"/>
    </source>
</evidence>
<dbReference type="EMBL" id="LJSG01000022">
    <property type="protein sequence ID" value="KPP89381.1"/>
    <property type="molecule type" value="Genomic_DNA"/>
</dbReference>
<protein>
    <submittedName>
        <fullName evidence="3 4">Cupin domain</fullName>
    </submittedName>
</protein>
<sequence>MSRITPQITRRDALLASGGAVAASLLPLKSLAQAGASDMSHASKIVTAAGQREIPFPLHPIFQVVNSTDMPSGVSFFHSAIPAGAPGAPPHVHENEDEIYFILEGTAHFLLGDRVETAGPGDTVILPRGEFHANWNEGTTPVTSLVFVSQNSRFEGFFDDVARRIMEQGIKDPMQAAMVVGQTGAGYGVTIDMSKTPERAKPFFGMG</sequence>
<organism evidence="4 5">
    <name type="scientific">Roseibaca calidilacus</name>
    <dbReference type="NCBI Taxonomy" id="1666912"/>
    <lineage>
        <taxon>Bacteria</taxon>
        <taxon>Pseudomonadati</taxon>
        <taxon>Pseudomonadota</taxon>
        <taxon>Alphaproteobacteria</taxon>
        <taxon>Rhodobacterales</taxon>
        <taxon>Paracoccaceae</taxon>
        <taxon>Roseinatronobacter</taxon>
    </lineage>
</organism>
<dbReference type="SUPFAM" id="SSF51182">
    <property type="entry name" value="RmlC-like cupins"/>
    <property type="match status" value="1"/>
</dbReference>
<reference evidence="3 6" key="2">
    <citation type="submission" date="2016-01" db="EMBL/GenBank/DDBJ databases">
        <authorList>
            <person name="Varghese N."/>
        </authorList>
    </citation>
    <scope>NUCLEOTIDE SEQUENCE [LARGE SCALE GENOMIC DNA]</scope>
    <source>
        <strain evidence="3 6">HL-91</strain>
    </source>
</reference>
<evidence type="ECO:0000313" key="3">
    <source>
        <dbReference type="EMBL" id="CUX83039.1"/>
    </source>
</evidence>
<comment type="caution">
    <text evidence="4">The sequence shown here is derived from an EMBL/GenBank/DDBJ whole genome shotgun (WGS) entry which is preliminary data.</text>
</comment>
<dbReference type="Gene3D" id="2.60.120.10">
    <property type="entry name" value="Jelly Rolls"/>
    <property type="match status" value="1"/>
</dbReference>
<proteinExistence type="predicted"/>
<dbReference type="Pfam" id="PF07883">
    <property type="entry name" value="Cupin_2"/>
    <property type="match status" value="1"/>
</dbReference>
<feature type="signal peptide" evidence="1">
    <location>
        <begin position="1"/>
        <end position="22"/>
    </location>
</feature>
<dbReference type="STRING" id="1666912.Ga0058931_2736"/>
<dbReference type="InterPro" id="IPR011051">
    <property type="entry name" value="RmlC_Cupin_sf"/>
</dbReference>
<evidence type="ECO:0000256" key="1">
    <source>
        <dbReference type="SAM" id="SignalP"/>
    </source>
</evidence>
<gene>
    <name evidence="3" type="ORF">Ga0058931_2736</name>
    <name evidence="4" type="ORF">HLUCCA05_14745</name>
</gene>
<feature type="chain" id="PRO_5010215980" evidence="1">
    <location>
        <begin position="23"/>
        <end position="207"/>
    </location>
</feature>
<dbReference type="AlphaFoldDB" id="A0A0P7W188"/>
<reference evidence="4 5" key="1">
    <citation type="submission" date="2015-09" db="EMBL/GenBank/DDBJ databases">
        <title>Identification and resolution of microdiversity through metagenomic sequencing of parallel consortia.</title>
        <authorList>
            <person name="Nelson W.C."/>
            <person name="Romine M.F."/>
            <person name="Lindemann S.R."/>
        </authorList>
    </citation>
    <scope>NUCLEOTIDE SEQUENCE [LARGE SCALE GENOMIC DNA]</scope>
    <source>
        <strain evidence="4">HL-91</strain>
    </source>
</reference>
<dbReference type="InterPro" id="IPR013096">
    <property type="entry name" value="Cupin_2"/>
</dbReference>
<feature type="domain" description="Cupin type-2" evidence="2">
    <location>
        <begin position="79"/>
        <end position="146"/>
    </location>
</feature>
<dbReference type="RefSeq" id="WP_176699401.1">
    <property type="nucleotide sequence ID" value="NZ_FBYC01000004.1"/>
</dbReference>
<evidence type="ECO:0000313" key="4">
    <source>
        <dbReference type="EMBL" id="KPP89381.1"/>
    </source>
</evidence>
<name>A0A0P7W188_9RHOB</name>
<dbReference type="PROSITE" id="PS51318">
    <property type="entry name" value="TAT"/>
    <property type="match status" value="1"/>
</dbReference>
<dbReference type="PANTHER" id="PTHR36440:SF1">
    <property type="entry name" value="PUTATIVE (AFU_ORTHOLOGUE AFUA_8G07350)-RELATED"/>
    <property type="match status" value="1"/>
</dbReference>
<evidence type="ECO:0000259" key="2">
    <source>
        <dbReference type="Pfam" id="PF07883"/>
    </source>
</evidence>
<dbReference type="EMBL" id="FBYC01000004">
    <property type="protein sequence ID" value="CUX83039.1"/>
    <property type="molecule type" value="Genomic_DNA"/>
</dbReference>